<dbReference type="KEGG" id="rox:BV494_05430"/>
<dbReference type="RefSeq" id="WP_226790037.1">
    <property type="nucleotide sequence ID" value="NZ_CP019062.1"/>
</dbReference>
<evidence type="ECO:0000313" key="3">
    <source>
        <dbReference type="Proteomes" id="UP000239197"/>
    </source>
</evidence>
<reference evidence="3" key="1">
    <citation type="submission" date="2017-01" db="EMBL/GenBank/DDBJ databases">
        <title>Genome sequence of Rouxiella sp. ERMR1:05.</title>
        <authorList>
            <person name="Kumar R."/>
            <person name="Singh D."/>
            <person name="Kumar S."/>
        </authorList>
    </citation>
    <scope>NUCLEOTIDE SEQUENCE [LARGE SCALE GENOMIC DNA]</scope>
    <source>
        <strain evidence="3">ERMR1:05</strain>
    </source>
</reference>
<keyword evidence="1" id="KW-0812">Transmembrane</keyword>
<name>A0A2L1UWS8_9GAMM</name>
<organism evidence="2 3">
    <name type="scientific">Rahnella sikkimica</name>
    <dbReference type="NCBI Taxonomy" id="1805933"/>
    <lineage>
        <taxon>Bacteria</taxon>
        <taxon>Pseudomonadati</taxon>
        <taxon>Pseudomonadota</taxon>
        <taxon>Gammaproteobacteria</taxon>
        <taxon>Enterobacterales</taxon>
        <taxon>Yersiniaceae</taxon>
        <taxon>Rahnella</taxon>
    </lineage>
</organism>
<keyword evidence="1" id="KW-0472">Membrane</keyword>
<dbReference type="AlphaFoldDB" id="A0A2L1UWS8"/>
<dbReference type="Proteomes" id="UP000239197">
    <property type="component" value="Chromosome"/>
</dbReference>
<feature type="transmembrane region" description="Helical" evidence="1">
    <location>
        <begin position="7"/>
        <end position="30"/>
    </location>
</feature>
<evidence type="ECO:0000313" key="2">
    <source>
        <dbReference type="EMBL" id="AVF37367.1"/>
    </source>
</evidence>
<keyword evidence="1" id="KW-1133">Transmembrane helix</keyword>
<proteinExistence type="predicted"/>
<accession>A0A2L1UWS8</accession>
<evidence type="ECO:0000256" key="1">
    <source>
        <dbReference type="SAM" id="Phobius"/>
    </source>
</evidence>
<protein>
    <submittedName>
        <fullName evidence="2">Uncharacterized protein</fullName>
    </submittedName>
</protein>
<keyword evidence="3" id="KW-1185">Reference proteome</keyword>
<dbReference type="EMBL" id="CP019062">
    <property type="protein sequence ID" value="AVF37367.1"/>
    <property type="molecule type" value="Genomic_DNA"/>
</dbReference>
<gene>
    <name evidence="2" type="ORF">BV494_05430</name>
</gene>
<sequence>MRKLTKWICVMFVMFFLFFAWIIISFGYAFDGREYKKSDWFDYYYLTPSLIRNAPAASENATYHVRGGDEHQNFEEEVVWSGVKDVPRAVKELDAYLINEGIDVETEYKQGAEYFVLHYNDVVVLKISDCMGPCNRF</sequence>